<name>A0ABQ1F1L5_9SPHN</name>
<dbReference type="PANTHER" id="PTHR43792">
    <property type="entry name" value="GNAT FAMILY, PUTATIVE (AFU_ORTHOLOGUE AFUA_3G00765)-RELATED-RELATED"/>
    <property type="match status" value="1"/>
</dbReference>
<dbReference type="Proteomes" id="UP000603317">
    <property type="component" value="Unassembled WGS sequence"/>
</dbReference>
<organism evidence="2 3">
    <name type="scientific">Blastomonas marina</name>
    <dbReference type="NCBI Taxonomy" id="1867408"/>
    <lineage>
        <taxon>Bacteria</taxon>
        <taxon>Pseudomonadati</taxon>
        <taxon>Pseudomonadota</taxon>
        <taxon>Alphaproteobacteria</taxon>
        <taxon>Sphingomonadales</taxon>
        <taxon>Sphingomonadaceae</taxon>
        <taxon>Blastomonas</taxon>
    </lineage>
</organism>
<dbReference type="CDD" id="cd04301">
    <property type="entry name" value="NAT_SF"/>
    <property type="match status" value="1"/>
</dbReference>
<evidence type="ECO:0000259" key="1">
    <source>
        <dbReference type="PROSITE" id="PS51186"/>
    </source>
</evidence>
<dbReference type="PANTHER" id="PTHR43792:SF1">
    <property type="entry name" value="N-ACETYLTRANSFERASE DOMAIN-CONTAINING PROTEIN"/>
    <property type="match status" value="1"/>
</dbReference>
<dbReference type="PROSITE" id="PS51186">
    <property type="entry name" value="GNAT"/>
    <property type="match status" value="1"/>
</dbReference>
<gene>
    <name evidence="2" type="ORF">GCM10010923_00440</name>
</gene>
<accession>A0ABQ1F1L5</accession>
<evidence type="ECO:0000313" key="2">
    <source>
        <dbReference type="EMBL" id="GFZ96544.1"/>
    </source>
</evidence>
<protein>
    <submittedName>
        <fullName evidence="2">N-acetyltransferase</fullName>
    </submittedName>
</protein>
<dbReference type="SUPFAM" id="SSF55729">
    <property type="entry name" value="Acyl-CoA N-acyltransferases (Nat)"/>
    <property type="match status" value="1"/>
</dbReference>
<keyword evidence="3" id="KW-1185">Reference proteome</keyword>
<sequence length="155" mass="17548">MDDLDAFHAILSDPRATAYWSTPPHRDRTQSRDWLRSMVDIPAGEGEDFVIEHDGRVIGKAGFFRFPEIGFILHPDAWRRGFAFEALQAVLARGFAVNGLTHVEADVDPRNEASRGLLQRLGFEETGRKSRTWKIGEEWTDSVYLRLDPPHTAGS</sequence>
<feature type="domain" description="N-acetyltransferase" evidence="1">
    <location>
        <begin position="1"/>
        <end position="150"/>
    </location>
</feature>
<reference evidence="3" key="1">
    <citation type="journal article" date="2019" name="Int. J. Syst. Evol. Microbiol.">
        <title>The Global Catalogue of Microorganisms (GCM) 10K type strain sequencing project: providing services to taxonomists for standard genome sequencing and annotation.</title>
        <authorList>
            <consortium name="The Broad Institute Genomics Platform"/>
            <consortium name="The Broad Institute Genome Sequencing Center for Infectious Disease"/>
            <person name="Wu L."/>
            <person name="Ma J."/>
        </authorList>
    </citation>
    <scope>NUCLEOTIDE SEQUENCE [LARGE SCALE GENOMIC DNA]</scope>
    <source>
        <strain evidence="3">CGMCC 1.15297</strain>
    </source>
</reference>
<evidence type="ECO:0000313" key="3">
    <source>
        <dbReference type="Proteomes" id="UP000603317"/>
    </source>
</evidence>
<dbReference type="EMBL" id="BMID01000001">
    <property type="protein sequence ID" value="GFZ96544.1"/>
    <property type="molecule type" value="Genomic_DNA"/>
</dbReference>
<dbReference type="Pfam" id="PF13302">
    <property type="entry name" value="Acetyltransf_3"/>
    <property type="match status" value="1"/>
</dbReference>
<dbReference type="InterPro" id="IPR051531">
    <property type="entry name" value="N-acetyltransferase"/>
</dbReference>
<proteinExistence type="predicted"/>
<dbReference type="InterPro" id="IPR000182">
    <property type="entry name" value="GNAT_dom"/>
</dbReference>
<dbReference type="Gene3D" id="3.40.630.30">
    <property type="match status" value="1"/>
</dbReference>
<dbReference type="InterPro" id="IPR016181">
    <property type="entry name" value="Acyl_CoA_acyltransferase"/>
</dbReference>
<comment type="caution">
    <text evidence="2">The sequence shown here is derived from an EMBL/GenBank/DDBJ whole genome shotgun (WGS) entry which is preliminary data.</text>
</comment>